<evidence type="ECO:0000256" key="4">
    <source>
        <dbReference type="SAM" id="MobiDB-lite"/>
    </source>
</evidence>
<evidence type="ECO:0000256" key="1">
    <source>
        <dbReference type="ARBA" id="ARBA00023125"/>
    </source>
</evidence>
<evidence type="ECO:0000313" key="6">
    <source>
        <dbReference type="EMBL" id="NEC62992.1"/>
    </source>
</evidence>
<evidence type="ECO:0000256" key="3">
    <source>
        <dbReference type="SAM" id="Coils"/>
    </source>
</evidence>
<evidence type="ECO:0000259" key="5">
    <source>
        <dbReference type="SMART" id="SM00857"/>
    </source>
</evidence>
<name>A0ABX0C5D8_9PSEU</name>
<keyword evidence="7" id="KW-1185">Reference proteome</keyword>
<keyword evidence="2" id="KW-0233">DNA recombination</keyword>
<dbReference type="Proteomes" id="UP000470404">
    <property type="component" value="Unassembled WGS sequence"/>
</dbReference>
<feature type="compositionally biased region" description="Basic and acidic residues" evidence="4">
    <location>
        <begin position="524"/>
        <end position="539"/>
    </location>
</feature>
<proteinExistence type="predicted"/>
<dbReference type="InterPro" id="IPR038109">
    <property type="entry name" value="DNA_bind_recomb_sf"/>
</dbReference>
<feature type="region of interest" description="Disordered" evidence="4">
    <location>
        <begin position="513"/>
        <end position="542"/>
    </location>
</feature>
<dbReference type="Gene3D" id="3.40.50.1390">
    <property type="entry name" value="Resolvase, N-terminal catalytic domain"/>
    <property type="match status" value="1"/>
</dbReference>
<feature type="compositionally biased region" description="Basic and acidic residues" evidence="4">
    <location>
        <begin position="660"/>
        <end position="680"/>
    </location>
</feature>
<feature type="domain" description="Resolvase/invertase-type recombinase catalytic" evidence="5">
    <location>
        <begin position="18"/>
        <end position="168"/>
    </location>
</feature>
<dbReference type="CDD" id="cd00338">
    <property type="entry name" value="Ser_Recombinase"/>
    <property type="match status" value="1"/>
</dbReference>
<feature type="coiled-coil region" evidence="3">
    <location>
        <begin position="382"/>
        <end position="409"/>
    </location>
</feature>
<sequence length="687" mass="76495">MGHGHEVSAGWGGRQPILDSYARLSRNQKGKLEKCEVQHADNREVIERLGAVLGEEISDPKLSAWNPKVRRPGWERVMKRVAARACDGVVVWNTDRGWRQSPDLEALFKLVEEFDSFTVASSHGRYDLSDYNDRYQLRQEVAHNQRNSDEASQRITRRFDTLRRKGIPHLQGRSFGFPGLDRTVPKEEALDEDGNDTREQVPAELVERERAALRSGTEAILAKVTQETVAEEWNAGGLRTVTGGLFSPAQVRDVLLRPRNAGLIEHDGEIVGRMRGEPIVDPDDFTRLRTLFAGRTRGRQPGNTYVGSGIATCPKCGKKLSARPHVGEYPDGTRRRQYNCTKARGGCGKVAADMRAVDREIRALVIARLSDKNHAAAIKAARALVSDRLAAVESEIRECEERQEAIAAKWGAKKMTEKAYDKANEPLLKDLARLYAEREELTGGNPEGPTEAMSPEEVAAKWDAADVGERRAMLGDALGRDTLCVYPSACKGFRTFDPKRVRIKPYNPKRDRAGIASVPAADRATGDGRDNVSTSDEKGPSMVIFSPGSGPLPTADEDTAAANLDAFVADVCARWDYTLVASRRRPEDDRDDGRYVWDLEFRRPNGKHHMCQAAMFGVPRDYAEGGDSLMFPEPRLYVDGESWVWDFAVGIAAAYFDRNPDDLNHPEHPDHDEWLRERSRGGSAPDA</sequence>
<gene>
    <name evidence="6" type="ORF">G3I59_47250</name>
</gene>
<reference evidence="6 7" key="1">
    <citation type="submission" date="2020-01" db="EMBL/GenBank/DDBJ databases">
        <title>Insect and environment-associated Actinomycetes.</title>
        <authorList>
            <person name="Currrie C."/>
            <person name="Chevrette M."/>
            <person name="Carlson C."/>
            <person name="Stubbendieck R."/>
            <person name="Wendt-Pienkowski E."/>
        </authorList>
    </citation>
    <scope>NUCLEOTIDE SEQUENCE [LARGE SCALE GENOMIC DNA]</scope>
    <source>
        <strain evidence="6 7">SID8386</strain>
    </source>
</reference>
<feature type="region of interest" description="Disordered" evidence="4">
    <location>
        <begin position="660"/>
        <end position="687"/>
    </location>
</feature>
<dbReference type="SUPFAM" id="SSF53041">
    <property type="entry name" value="Resolvase-like"/>
    <property type="match status" value="1"/>
</dbReference>
<dbReference type="InterPro" id="IPR011109">
    <property type="entry name" value="DNA_bind_recombinase_dom"/>
</dbReference>
<evidence type="ECO:0000313" key="7">
    <source>
        <dbReference type="Proteomes" id="UP000470404"/>
    </source>
</evidence>
<dbReference type="SMART" id="SM00857">
    <property type="entry name" value="Resolvase"/>
    <property type="match status" value="1"/>
</dbReference>
<organism evidence="6 7">
    <name type="scientific">Amycolatopsis rubida</name>
    <dbReference type="NCBI Taxonomy" id="112413"/>
    <lineage>
        <taxon>Bacteria</taxon>
        <taxon>Bacillati</taxon>
        <taxon>Actinomycetota</taxon>
        <taxon>Actinomycetes</taxon>
        <taxon>Pseudonocardiales</taxon>
        <taxon>Pseudonocardiaceae</taxon>
        <taxon>Amycolatopsis</taxon>
    </lineage>
</organism>
<dbReference type="InterPro" id="IPR050639">
    <property type="entry name" value="SSR_resolvase"/>
</dbReference>
<dbReference type="PANTHER" id="PTHR30461:SF2">
    <property type="entry name" value="SERINE RECOMBINASE PINE-RELATED"/>
    <property type="match status" value="1"/>
</dbReference>
<dbReference type="InterPro" id="IPR036162">
    <property type="entry name" value="Resolvase-like_N_sf"/>
</dbReference>
<comment type="caution">
    <text evidence="6">The sequence shown here is derived from an EMBL/GenBank/DDBJ whole genome shotgun (WGS) entry which is preliminary data.</text>
</comment>
<dbReference type="InterPro" id="IPR006119">
    <property type="entry name" value="Resolv_N"/>
</dbReference>
<dbReference type="EMBL" id="JAAGNC010000223">
    <property type="protein sequence ID" value="NEC62992.1"/>
    <property type="molecule type" value="Genomic_DNA"/>
</dbReference>
<protein>
    <submittedName>
        <fullName evidence="6">Recombinase family protein</fullName>
    </submittedName>
</protein>
<keyword evidence="3" id="KW-0175">Coiled coil</keyword>
<dbReference type="Pfam" id="PF07508">
    <property type="entry name" value="Recombinase"/>
    <property type="match status" value="1"/>
</dbReference>
<dbReference type="Gene3D" id="3.90.1750.20">
    <property type="entry name" value="Putative Large Serine Recombinase, Chain B, Domain 2"/>
    <property type="match status" value="1"/>
</dbReference>
<keyword evidence="1" id="KW-0238">DNA-binding</keyword>
<dbReference type="PANTHER" id="PTHR30461">
    <property type="entry name" value="DNA-INVERTASE FROM LAMBDOID PROPHAGE"/>
    <property type="match status" value="1"/>
</dbReference>
<dbReference type="Pfam" id="PF00239">
    <property type="entry name" value="Resolvase"/>
    <property type="match status" value="1"/>
</dbReference>
<evidence type="ECO:0000256" key="2">
    <source>
        <dbReference type="ARBA" id="ARBA00023172"/>
    </source>
</evidence>
<accession>A0ABX0C5D8</accession>